<feature type="transmembrane region" description="Helical" evidence="6">
    <location>
        <begin position="367"/>
        <end position="387"/>
    </location>
</feature>
<evidence type="ECO:0000313" key="8">
    <source>
        <dbReference type="EMBL" id="PLB34894.1"/>
    </source>
</evidence>
<dbReference type="GO" id="GO:0022857">
    <property type="term" value="F:transmembrane transporter activity"/>
    <property type="evidence" value="ECO:0007669"/>
    <property type="project" value="InterPro"/>
</dbReference>
<proteinExistence type="predicted"/>
<name>A0A2I2F2N2_ASPCN</name>
<keyword evidence="4 6" id="KW-1133">Transmembrane helix</keyword>
<dbReference type="FunFam" id="1.20.1250.20:FF:000106">
    <property type="entry name" value="MFS transporter, putative"/>
    <property type="match status" value="1"/>
</dbReference>
<feature type="transmembrane region" description="Helical" evidence="6">
    <location>
        <begin position="493"/>
        <end position="514"/>
    </location>
</feature>
<dbReference type="FunFam" id="1.20.1250.20:FF:000247">
    <property type="entry name" value="MFS general substrate transporter"/>
    <property type="match status" value="1"/>
</dbReference>
<feature type="transmembrane region" description="Helical" evidence="6">
    <location>
        <begin position="222"/>
        <end position="241"/>
    </location>
</feature>
<dbReference type="GeneID" id="36525123"/>
<evidence type="ECO:0000256" key="5">
    <source>
        <dbReference type="ARBA" id="ARBA00023136"/>
    </source>
</evidence>
<sequence length="554" mass="63253">MATKTTVTTNLVEHPSSSPYETVVDQKGHTIETTKHDEELSTDGDNPFADPEVAERYAILYEKAQYECRHVFDPTLTWTPEEEKAIVRKLDWRVCLWACIMFFGLQVDRGNLVQAVSDNLLDDLKLSTNDYNTGNIIFYVSFLFAELPSQLVSKFIGPDRWIPIQISLWSIVAISQAALSGRSSFFATRSLLGILEGGFIPDIILWLSYFYTSRELPTRLSFFWTAYGLTTIITAFMAYGILHMRGVLGWAGWRWLFLIEGLITLLIGLASFFKMPASAVETKKWFRPKGWFNDREVRIVVNRVLRDDPSKGDMHNRQAVTPKRLWNALRDYDLWPMYLLGVIVFTPMVPMSAYITLLLRGIGFDTFVTNLLTIPSSVGHIISLLVLTQISERLNQRALVAISQSIWTLPCIAALRFWPDVMDNKWGTYAIITTLLCFPYAHAILVGWVSKNSNNVGTRTVSAAVYNMSVQLGSVIGNNIYREDDKPKYRRGNSVLLALNILGIVVFIGTKVYYVSRNRYRDRIWAAMTEEQRLDYSRNTTDTGSKRLDFRFAH</sequence>
<accession>A0A2I2F2N2</accession>
<gene>
    <name evidence="8" type="ORF">BDW47DRAFT_133920</name>
</gene>
<dbReference type="Gene3D" id="1.20.1250.20">
    <property type="entry name" value="MFS general substrate transporter like domains"/>
    <property type="match status" value="2"/>
</dbReference>
<dbReference type="InterPro" id="IPR036259">
    <property type="entry name" value="MFS_trans_sf"/>
</dbReference>
<protein>
    <submittedName>
        <fullName evidence="8">Permease of the major facilitator superfamily</fullName>
    </submittedName>
</protein>
<dbReference type="RefSeq" id="XP_024668906.1">
    <property type="nucleotide sequence ID" value="XM_024817963.1"/>
</dbReference>
<feature type="transmembrane region" description="Helical" evidence="6">
    <location>
        <begin position="253"/>
        <end position="273"/>
    </location>
</feature>
<evidence type="ECO:0000256" key="4">
    <source>
        <dbReference type="ARBA" id="ARBA00022989"/>
    </source>
</evidence>
<evidence type="ECO:0000256" key="6">
    <source>
        <dbReference type="SAM" id="Phobius"/>
    </source>
</evidence>
<feature type="domain" description="Major facilitator superfamily (MFS) profile" evidence="7">
    <location>
        <begin position="94"/>
        <end position="521"/>
    </location>
</feature>
<dbReference type="EMBL" id="KZ559170">
    <property type="protein sequence ID" value="PLB34894.1"/>
    <property type="molecule type" value="Genomic_DNA"/>
</dbReference>
<evidence type="ECO:0000259" key="7">
    <source>
        <dbReference type="PROSITE" id="PS50850"/>
    </source>
</evidence>
<keyword evidence="5 6" id="KW-0472">Membrane</keyword>
<dbReference type="PANTHER" id="PTHR43791">
    <property type="entry name" value="PERMEASE-RELATED"/>
    <property type="match status" value="1"/>
</dbReference>
<dbReference type="InterPro" id="IPR011701">
    <property type="entry name" value="MFS"/>
</dbReference>
<dbReference type="PROSITE" id="PS50850">
    <property type="entry name" value="MFS"/>
    <property type="match status" value="1"/>
</dbReference>
<comment type="subcellular location">
    <subcellularLocation>
        <location evidence="1">Membrane</location>
        <topology evidence="1">Multi-pass membrane protein</topology>
    </subcellularLocation>
</comment>
<organism evidence="8 9">
    <name type="scientific">Aspergillus candidus</name>
    <dbReference type="NCBI Taxonomy" id="41067"/>
    <lineage>
        <taxon>Eukaryota</taxon>
        <taxon>Fungi</taxon>
        <taxon>Dikarya</taxon>
        <taxon>Ascomycota</taxon>
        <taxon>Pezizomycotina</taxon>
        <taxon>Eurotiomycetes</taxon>
        <taxon>Eurotiomycetidae</taxon>
        <taxon>Eurotiales</taxon>
        <taxon>Aspergillaceae</taxon>
        <taxon>Aspergillus</taxon>
        <taxon>Aspergillus subgen. Circumdati</taxon>
    </lineage>
</organism>
<feature type="transmembrane region" description="Helical" evidence="6">
    <location>
        <begin position="334"/>
        <end position="355"/>
    </location>
</feature>
<dbReference type="SUPFAM" id="SSF103473">
    <property type="entry name" value="MFS general substrate transporter"/>
    <property type="match status" value="1"/>
</dbReference>
<keyword evidence="9" id="KW-1185">Reference proteome</keyword>
<dbReference type="PANTHER" id="PTHR43791:SF29">
    <property type="entry name" value="MAJOR FACILITATOR SUPERFAMILY (MFS) PROFILE DOMAIN-CONTAINING PROTEIN"/>
    <property type="match status" value="1"/>
</dbReference>
<keyword evidence="3 6" id="KW-0812">Transmembrane</keyword>
<evidence type="ECO:0000256" key="1">
    <source>
        <dbReference type="ARBA" id="ARBA00004141"/>
    </source>
</evidence>
<keyword evidence="2" id="KW-0813">Transport</keyword>
<dbReference type="Proteomes" id="UP000234585">
    <property type="component" value="Unassembled WGS sequence"/>
</dbReference>
<dbReference type="OrthoDB" id="1935484at2759"/>
<dbReference type="InterPro" id="IPR020846">
    <property type="entry name" value="MFS_dom"/>
</dbReference>
<reference evidence="8 9" key="1">
    <citation type="submission" date="2017-12" db="EMBL/GenBank/DDBJ databases">
        <authorList>
            <consortium name="DOE Joint Genome Institute"/>
            <person name="Haridas S."/>
            <person name="Kjaerbolling I."/>
            <person name="Vesth T.C."/>
            <person name="Frisvad J.C."/>
            <person name="Nybo J.L."/>
            <person name="Theobald S."/>
            <person name="Kuo A."/>
            <person name="Bowyer P."/>
            <person name="Matsuda Y."/>
            <person name="Mondo S."/>
            <person name="Lyhne E.K."/>
            <person name="Kogle M.E."/>
            <person name="Clum A."/>
            <person name="Lipzen A."/>
            <person name="Salamov A."/>
            <person name="Ngan C.Y."/>
            <person name="Daum C."/>
            <person name="Chiniquy J."/>
            <person name="Barry K."/>
            <person name="LaButti K."/>
            <person name="Simmons B.A."/>
            <person name="Magnuson J.K."/>
            <person name="Mortensen U.H."/>
            <person name="Larsen T.O."/>
            <person name="Grigoriev I.V."/>
            <person name="Baker S.E."/>
            <person name="Andersen M.R."/>
            <person name="Nordberg H.P."/>
            <person name="Cantor M.N."/>
            <person name="Hua S.X."/>
        </authorList>
    </citation>
    <scope>NUCLEOTIDE SEQUENCE [LARGE SCALE GENOMIC DNA]</scope>
    <source>
        <strain evidence="8 9">CBS 102.13</strain>
    </source>
</reference>
<evidence type="ECO:0000313" key="9">
    <source>
        <dbReference type="Proteomes" id="UP000234585"/>
    </source>
</evidence>
<evidence type="ECO:0000256" key="2">
    <source>
        <dbReference type="ARBA" id="ARBA00022448"/>
    </source>
</evidence>
<dbReference type="GO" id="GO:0016020">
    <property type="term" value="C:membrane"/>
    <property type="evidence" value="ECO:0007669"/>
    <property type="project" value="UniProtKB-SubCell"/>
</dbReference>
<dbReference type="Pfam" id="PF07690">
    <property type="entry name" value="MFS_1"/>
    <property type="match status" value="1"/>
</dbReference>
<feature type="transmembrane region" description="Helical" evidence="6">
    <location>
        <begin position="430"/>
        <end position="449"/>
    </location>
</feature>
<dbReference type="AlphaFoldDB" id="A0A2I2F2N2"/>
<evidence type="ECO:0000256" key="3">
    <source>
        <dbReference type="ARBA" id="ARBA00022692"/>
    </source>
</evidence>